<dbReference type="InterPro" id="IPR000235">
    <property type="entry name" value="Ribosomal_uS7"/>
</dbReference>
<dbReference type="EMBL" id="EU810251">
    <property type="protein sequence ID" value="ACF24519.1"/>
    <property type="molecule type" value="mRNA"/>
</dbReference>
<keyword evidence="6" id="KW-0542">Nucleomorph</keyword>
<dbReference type="GO" id="GO:0006412">
    <property type="term" value="P:translation"/>
    <property type="evidence" value="ECO:0007669"/>
    <property type="project" value="InterPro"/>
</dbReference>
<keyword evidence="2 4" id="KW-0689">Ribosomal protein</keyword>
<evidence type="ECO:0000256" key="3">
    <source>
        <dbReference type="ARBA" id="ARBA00023274"/>
    </source>
</evidence>
<dbReference type="InterPro" id="IPR036823">
    <property type="entry name" value="Ribosomal_uS7_dom_sf"/>
</dbReference>
<keyword evidence="3 4" id="KW-0687">Ribonucleoprotein</keyword>
<dbReference type="GO" id="GO:1990904">
    <property type="term" value="C:ribonucleoprotein complex"/>
    <property type="evidence" value="ECO:0007669"/>
    <property type="project" value="UniProtKB-KW"/>
</dbReference>
<geneLocation type="nucleomorph" evidence="6"/>
<dbReference type="PANTHER" id="PTHR11205">
    <property type="entry name" value="RIBOSOMAL PROTEIN S7"/>
    <property type="match status" value="1"/>
</dbReference>
<evidence type="ECO:0000256" key="1">
    <source>
        <dbReference type="ARBA" id="ARBA00007151"/>
    </source>
</evidence>
<comment type="similarity">
    <text evidence="1 4">Belongs to the universal ribosomal protein uS7 family.</text>
</comment>
<dbReference type="Pfam" id="PF00177">
    <property type="entry name" value="Ribosomal_S7"/>
    <property type="match status" value="1"/>
</dbReference>
<proteinExistence type="evidence at transcript level"/>
<dbReference type="Gene3D" id="1.10.455.10">
    <property type="entry name" value="Ribosomal protein S7 domain"/>
    <property type="match status" value="1"/>
</dbReference>
<evidence type="ECO:0000256" key="2">
    <source>
        <dbReference type="ARBA" id="ARBA00022980"/>
    </source>
</evidence>
<dbReference type="PIRSF" id="PIRSF002122">
    <property type="entry name" value="RPS7p_RPS7a_RPS5e_RPS7o"/>
    <property type="match status" value="1"/>
</dbReference>
<dbReference type="InterPro" id="IPR023798">
    <property type="entry name" value="Ribosomal_uS7_dom"/>
</dbReference>
<evidence type="ECO:0000256" key="4">
    <source>
        <dbReference type="RuleBase" id="RU003619"/>
    </source>
</evidence>
<sequence length="160" mass="17743">MGIIYPHSAINYSKQPFKKSFCPIVERLVCSLLMGGRNTGKKTKAISIVENAFLIINMVTKLNPIYVLLKAILNIAPLEDAITLGGKGTTRRESVDISPYKRVSQSIYLISIGTKKNAFKNTKSISECLADEIINAFKNSTNSYSINKKNEIERIGKASR</sequence>
<protein>
    <submittedName>
        <fullName evidence="6">40S ribosomal protein S5</fullName>
    </submittedName>
</protein>
<dbReference type="PROSITE" id="PS00052">
    <property type="entry name" value="RIBOSOMAL_S7"/>
    <property type="match status" value="1"/>
</dbReference>
<dbReference type="GO" id="GO:0005840">
    <property type="term" value="C:ribosome"/>
    <property type="evidence" value="ECO:0007669"/>
    <property type="project" value="UniProtKB-KW"/>
</dbReference>
<reference evidence="6" key="1">
    <citation type="journal article" date="2008" name="Mol. Biol. Evol.">
        <title>Nucleus-encoded periplastid-targeted EFL in chlorarachniophytes.</title>
        <authorList>
            <person name="Gile G.H."/>
            <person name="Keeling P.J."/>
        </authorList>
    </citation>
    <scope>NUCLEOTIDE SEQUENCE</scope>
    <source>
        <strain evidence="6">CCMP 2057</strain>
    </source>
</reference>
<dbReference type="GO" id="GO:0003723">
    <property type="term" value="F:RNA binding"/>
    <property type="evidence" value="ECO:0007669"/>
    <property type="project" value="InterPro"/>
</dbReference>
<organism evidence="6">
    <name type="scientific">Gymnochlora stellata</name>
    <dbReference type="NCBI Taxonomy" id="67809"/>
    <lineage>
        <taxon>Eukaryota</taxon>
        <taxon>Sar</taxon>
        <taxon>Rhizaria</taxon>
        <taxon>Cercozoa</taxon>
        <taxon>Chlorarachniophyceae</taxon>
        <taxon>Gymnochlora</taxon>
    </lineage>
</organism>
<dbReference type="GO" id="GO:0003735">
    <property type="term" value="F:structural constituent of ribosome"/>
    <property type="evidence" value="ECO:0007669"/>
    <property type="project" value="InterPro"/>
</dbReference>
<accession>B5A4G7</accession>
<dbReference type="AlphaFoldDB" id="B5A4G7"/>
<evidence type="ECO:0000313" key="6">
    <source>
        <dbReference type="EMBL" id="ACF24519.1"/>
    </source>
</evidence>
<feature type="domain" description="Small ribosomal subunit protein uS7" evidence="5">
    <location>
        <begin position="12"/>
        <end position="160"/>
    </location>
</feature>
<dbReference type="SUPFAM" id="SSF47973">
    <property type="entry name" value="Ribosomal protein S7"/>
    <property type="match status" value="1"/>
</dbReference>
<name>B5A4G7_GYMST</name>
<evidence type="ECO:0000259" key="5">
    <source>
        <dbReference type="Pfam" id="PF00177"/>
    </source>
</evidence>
<dbReference type="InterPro" id="IPR020606">
    <property type="entry name" value="Ribosomal_uS7_CS"/>
</dbReference>